<feature type="region of interest" description="Disordered" evidence="1">
    <location>
        <begin position="1"/>
        <end position="21"/>
    </location>
</feature>
<evidence type="ECO:0000313" key="4">
    <source>
        <dbReference type="Proteomes" id="UP001144280"/>
    </source>
</evidence>
<keyword evidence="2" id="KW-0472">Membrane</keyword>
<organism evidence="3 4">
    <name type="scientific">Phytohabitans aurantiacus</name>
    <dbReference type="NCBI Taxonomy" id="3016789"/>
    <lineage>
        <taxon>Bacteria</taxon>
        <taxon>Bacillati</taxon>
        <taxon>Actinomycetota</taxon>
        <taxon>Actinomycetes</taxon>
        <taxon>Micromonosporales</taxon>
        <taxon>Micromonosporaceae</taxon>
    </lineage>
</organism>
<accession>A0ABQ5QK16</accession>
<dbReference type="RefSeq" id="WP_281891725.1">
    <property type="nucleotide sequence ID" value="NZ_BSDI01000001.1"/>
</dbReference>
<dbReference type="Proteomes" id="UP001144280">
    <property type="component" value="Unassembled WGS sequence"/>
</dbReference>
<reference evidence="3" key="1">
    <citation type="submission" date="2022-12" db="EMBL/GenBank/DDBJ databases">
        <title>New Phytohabitans aurantiacus sp. RD004123 nov., an actinomycete isolated from soil.</title>
        <authorList>
            <person name="Triningsih D.W."/>
            <person name="Harunari E."/>
            <person name="Igarashi Y."/>
        </authorList>
    </citation>
    <scope>NUCLEOTIDE SEQUENCE</scope>
    <source>
        <strain evidence="3">RD004123</strain>
    </source>
</reference>
<feature type="region of interest" description="Disordered" evidence="1">
    <location>
        <begin position="50"/>
        <end position="78"/>
    </location>
</feature>
<evidence type="ECO:0008006" key="5">
    <source>
        <dbReference type="Google" id="ProtNLM"/>
    </source>
</evidence>
<feature type="transmembrane region" description="Helical" evidence="2">
    <location>
        <begin position="26"/>
        <end position="48"/>
    </location>
</feature>
<dbReference type="EMBL" id="BSDI01000001">
    <property type="protein sequence ID" value="GLH94886.1"/>
    <property type="molecule type" value="Genomic_DNA"/>
</dbReference>
<gene>
    <name evidence="3" type="ORF">Pa4123_01580</name>
</gene>
<keyword evidence="2" id="KW-0812">Transmembrane</keyword>
<sequence>MSTLSPMTHPPQPSQAAARRRRTNTVTIVVGLAVLGVVLGLAAIGAAMSSSSDKDAQGTTAAAASESPAAAAAVDAGIPPAPDAATTTAYITALKKIDPAIVGDKDPKTIVNRGRDQCGSIKEHPDDEQRLVDLTNKRFTAPGHPNGFGEVKAKKILAAVRTHICPTY</sequence>
<keyword evidence="4" id="KW-1185">Reference proteome</keyword>
<comment type="caution">
    <text evidence="3">The sequence shown here is derived from an EMBL/GenBank/DDBJ whole genome shotgun (WGS) entry which is preliminary data.</text>
</comment>
<name>A0ABQ5QK16_9ACTN</name>
<feature type="compositionally biased region" description="Low complexity" evidence="1">
    <location>
        <begin position="58"/>
        <end position="78"/>
    </location>
</feature>
<evidence type="ECO:0000313" key="3">
    <source>
        <dbReference type="EMBL" id="GLH94886.1"/>
    </source>
</evidence>
<evidence type="ECO:0000256" key="1">
    <source>
        <dbReference type="SAM" id="MobiDB-lite"/>
    </source>
</evidence>
<evidence type="ECO:0000256" key="2">
    <source>
        <dbReference type="SAM" id="Phobius"/>
    </source>
</evidence>
<protein>
    <recommendedName>
        <fullName evidence="5">DUF732 domain-containing protein</fullName>
    </recommendedName>
</protein>
<keyword evidence="2" id="KW-1133">Transmembrane helix</keyword>
<proteinExistence type="predicted"/>